<dbReference type="InterPro" id="IPR036047">
    <property type="entry name" value="F-box-like_dom_sf"/>
</dbReference>
<name>A0AAD7TLT3_9APHY</name>
<evidence type="ECO:0000259" key="1">
    <source>
        <dbReference type="PROSITE" id="PS50181"/>
    </source>
</evidence>
<dbReference type="SMART" id="SM00256">
    <property type="entry name" value="FBOX"/>
    <property type="match status" value="1"/>
</dbReference>
<dbReference type="AlphaFoldDB" id="A0AAD7TLT3"/>
<evidence type="ECO:0000313" key="3">
    <source>
        <dbReference type="Proteomes" id="UP001215151"/>
    </source>
</evidence>
<sequence>MDSSHILKLPADVQVRIMSYLDAPGILACRKASRQLAKLVDSTVALQYQLELALAGMVDGPLGGASVRTRLDALRAYRDAQSRGEHPLFEIADRGDHLRFVRSADTEIAYLDRSHVDLPLTVYRPRSEYCGIEELKETFGDVKTLLDNHPDLDMSNVYVDYQQDLAVYSYVTNHTAQDMSRAHCHFTSLSHGFAPHPLAARGELSCDHVIALEGSVRIDLQVVEDLVLWTTTSFAIVSAIVYNWKTGVIVWLTCLGVYMKRMDEDSGLTRSNYLFNIGLLSSATLVVVDTVEPSLCLYRFDPAATSDSPTVSVDDYACMLLLPERTTPHLSCSVERYGACPSELRPNIPTLALFLPDQSLSVMVLKFIWLPQFRESLENTPEAPVEREESCRLFVPHETLHRFLSTPEAITSGFMAGSSDSDGVRYGFEAELAGMDSYGRVVPWEDWGPRGTRMVRMKARSRFLAGLGANVAIYEETTPENEHRIDVYEVHPLAATTIPPLDQPNAPPEAAFTLSEGSSATAAANELHDKSCITDSPAWNGPVRTMYPFRKTTRYVQSTAEDGAQFCDIRLAADGLIVRRYVRDGTWPS</sequence>
<feature type="domain" description="F-box" evidence="1">
    <location>
        <begin position="3"/>
        <end position="49"/>
    </location>
</feature>
<dbReference type="SUPFAM" id="SSF81383">
    <property type="entry name" value="F-box domain"/>
    <property type="match status" value="1"/>
</dbReference>
<dbReference type="EMBL" id="JAPEVG010000306">
    <property type="protein sequence ID" value="KAJ8469082.1"/>
    <property type="molecule type" value="Genomic_DNA"/>
</dbReference>
<dbReference type="InterPro" id="IPR001810">
    <property type="entry name" value="F-box_dom"/>
</dbReference>
<proteinExistence type="predicted"/>
<dbReference type="Proteomes" id="UP001215151">
    <property type="component" value="Unassembled WGS sequence"/>
</dbReference>
<gene>
    <name evidence="2" type="ORF">ONZ51_g9221</name>
</gene>
<accession>A0AAD7TLT3</accession>
<organism evidence="2 3">
    <name type="scientific">Trametes cubensis</name>
    <dbReference type="NCBI Taxonomy" id="1111947"/>
    <lineage>
        <taxon>Eukaryota</taxon>
        <taxon>Fungi</taxon>
        <taxon>Dikarya</taxon>
        <taxon>Basidiomycota</taxon>
        <taxon>Agaricomycotina</taxon>
        <taxon>Agaricomycetes</taxon>
        <taxon>Polyporales</taxon>
        <taxon>Polyporaceae</taxon>
        <taxon>Trametes</taxon>
    </lineage>
</organism>
<reference evidence="2" key="1">
    <citation type="submission" date="2022-11" db="EMBL/GenBank/DDBJ databases">
        <title>Genome Sequence of Cubamyces cubensis.</title>
        <authorList>
            <person name="Buettner E."/>
        </authorList>
    </citation>
    <scope>NUCLEOTIDE SEQUENCE</scope>
    <source>
        <strain evidence="2">MPL-01</strain>
    </source>
</reference>
<comment type="caution">
    <text evidence="2">The sequence shown here is derived from an EMBL/GenBank/DDBJ whole genome shotgun (WGS) entry which is preliminary data.</text>
</comment>
<protein>
    <recommendedName>
        <fullName evidence="1">F-box domain-containing protein</fullName>
    </recommendedName>
</protein>
<keyword evidence="3" id="KW-1185">Reference proteome</keyword>
<dbReference type="PROSITE" id="PS50181">
    <property type="entry name" value="FBOX"/>
    <property type="match status" value="1"/>
</dbReference>
<dbReference type="Pfam" id="PF00646">
    <property type="entry name" value="F-box"/>
    <property type="match status" value="1"/>
</dbReference>
<evidence type="ECO:0000313" key="2">
    <source>
        <dbReference type="EMBL" id="KAJ8469082.1"/>
    </source>
</evidence>
<dbReference type="CDD" id="cd09917">
    <property type="entry name" value="F-box_SF"/>
    <property type="match status" value="1"/>
</dbReference>